<proteinExistence type="inferred from homology"/>
<evidence type="ECO:0000313" key="8">
    <source>
        <dbReference type="EMBL" id="RZC33586.1"/>
    </source>
</evidence>
<name>A0A482VLU4_ASBVE</name>
<evidence type="ECO:0000256" key="3">
    <source>
        <dbReference type="ARBA" id="ARBA00022980"/>
    </source>
</evidence>
<dbReference type="EMBL" id="QDEB01087640">
    <property type="protein sequence ID" value="RZC33586.1"/>
    <property type="molecule type" value="Genomic_DNA"/>
</dbReference>
<dbReference type="InterPro" id="IPR018305">
    <property type="entry name" value="Ribosomal_m50"/>
</dbReference>
<dbReference type="Proteomes" id="UP000292052">
    <property type="component" value="Unassembled WGS sequence"/>
</dbReference>
<evidence type="ECO:0000256" key="6">
    <source>
        <dbReference type="ARBA" id="ARBA00035183"/>
    </source>
</evidence>
<keyword evidence="9" id="KW-1185">Reference proteome</keyword>
<comment type="subcellular location">
    <subcellularLocation>
        <location evidence="1">Mitochondrion</location>
    </subcellularLocation>
</comment>
<evidence type="ECO:0000313" key="9">
    <source>
        <dbReference type="Proteomes" id="UP000292052"/>
    </source>
</evidence>
<dbReference type="OrthoDB" id="9939609at2759"/>
<dbReference type="PANTHER" id="PTHR31542:SF1">
    <property type="entry name" value="LARGE RIBOSOMAL SUBUNIT PROTEIN ML50"/>
    <property type="match status" value="1"/>
</dbReference>
<keyword evidence="5" id="KW-0687">Ribonucleoprotein</keyword>
<keyword evidence="4" id="KW-0496">Mitochondrion</keyword>
<comment type="similarity">
    <text evidence="2">Belongs to the mitochondrion-specific ribosomal protein mL50 family.</text>
</comment>
<comment type="caution">
    <text evidence="8">The sequence shown here is derived from an EMBL/GenBank/DDBJ whole genome shotgun (WGS) entry which is preliminary data.</text>
</comment>
<evidence type="ECO:0000256" key="2">
    <source>
        <dbReference type="ARBA" id="ARBA00008860"/>
    </source>
</evidence>
<gene>
    <name evidence="8" type="ORF">BDFB_000426</name>
</gene>
<dbReference type="GO" id="GO:0005762">
    <property type="term" value="C:mitochondrial large ribosomal subunit"/>
    <property type="evidence" value="ECO:0007669"/>
    <property type="project" value="TreeGrafter"/>
</dbReference>
<sequence length="201" mass="22273">MAALMRHGVFKTVQMGPAANALRFATKAEKKKGIDRKAPPRIDSSAQAVAAKGFLRPQKSYTPPADLRARLDAVARGVLGGAAGDASLADLALKFDLCSACAREFDHAIPNSILHTVQTLDDVRNFYQTPVDTKTPLDKMRNMELPENLHVQFEYHRFHPETDTMFGGQTAFNRSSTLITGLKYKGKYKGHIQNQNWPFNS</sequence>
<protein>
    <recommendedName>
        <fullName evidence="6">Large ribosomal subunit protein mL50</fullName>
    </recommendedName>
    <alternativeName>
        <fullName evidence="7">39S ribosomal protein L50, mitochondrial</fullName>
    </alternativeName>
</protein>
<accession>A0A482VLU4</accession>
<evidence type="ECO:0000256" key="4">
    <source>
        <dbReference type="ARBA" id="ARBA00023128"/>
    </source>
</evidence>
<dbReference type="AlphaFoldDB" id="A0A482VLU4"/>
<organism evidence="8 9">
    <name type="scientific">Asbolus verrucosus</name>
    <name type="common">Desert ironclad beetle</name>
    <dbReference type="NCBI Taxonomy" id="1661398"/>
    <lineage>
        <taxon>Eukaryota</taxon>
        <taxon>Metazoa</taxon>
        <taxon>Ecdysozoa</taxon>
        <taxon>Arthropoda</taxon>
        <taxon>Hexapoda</taxon>
        <taxon>Insecta</taxon>
        <taxon>Pterygota</taxon>
        <taxon>Neoptera</taxon>
        <taxon>Endopterygota</taxon>
        <taxon>Coleoptera</taxon>
        <taxon>Polyphaga</taxon>
        <taxon>Cucujiformia</taxon>
        <taxon>Tenebrionidae</taxon>
        <taxon>Pimeliinae</taxon>
        <taxon>Asbolus</taxon>
    </lineage>
</organism>
<keyword evidence="3" id="KW-0689">Ribosomal protein</keyword>
<evidence type="ECO:0000256" key="5">
    <source>
        <dbReference type="ARBA" id="ARBA00023274"/>
    </source>
</evidence>
<dbReference type="PANTHER" id="PTHR31542">
    <property type="entry name" value="39A RIBOSOMAL PROTEIN L50, MITOCHONDRIAL"/>
    <property type="match status" value="1"/>
</dbReference>
<evidence type="ECO:0000256" key="7">
    <source>
        <dbReference type="ARBA" id="ARBA00035398"/>
    </source>
</evidence>
<evidence type="ECO:0000256" key="1">
    <source>
        <dbReference type="ARBA" id="ARBA00004173"/>
    </source>
</evidence>
<dbReference type="Pfam" id="PF10501">
    <property type="entry name" value="Ribosomal_L50"/>
    <property type="match status" value="1"/>
</dbReference>
<reference evidence="8 9" key="1">
    <citation type="submission" date="2017-03" db="EMBL/GenBank/DDBJ databases">
        <title>Genome of the blue death feigning beetle - Asbolus verrucosus.</title>
        <authorList>
            <person name="Rider S.D."/>
        </authorList>
    </citation>
    <scope>NUCLEOTIDE SEQUENCE [LARGE SCALE GENOMIC DNA]</scope>
    <source>
        <strain evidence="8">Butters</strain>
        <tissue evidence="8">Head and leg muscle</tissue>
    </source>
</reference>